<protein>
    <submittedName>
        <fullName evidence="5">Acetyltransferase</fullName>
    </submittedName>
</protein>
<dbReference type="GO" id="GO:0016747">
    <property type="term" value="F:acyltransferase activity, transferring groups other than amino-acyl groups"/>
    <property type="evidence" value="ECO:0007669"/>
    <property type="project" value="InterPro"/>
</dbReference>
<evidence type="ECO:0000313" key="6">
    <source>
        <dbReference type="Proteomes" id="UP000278078"/>
    </source>
</evidence>
<dbReference type="Pfam" id="PF00583">
    <property type="entry name" value="Acetyltransf_1"/>
    <property type="match status" value="1"/>
</dbReference>
<feature type="region of interest" description="Disordered" evidence="3">
    <location>
        <begin position="1"/>
        <end position="25"/>
    </location>
</feature>
<dbReference type="PANTHER" id="PTHR43877">
    <property type="entry name" value="AMINOALKYLPHOSPHONATE N-ACETYLTRANSFERASE-RELATED-RELATED"/>
    <property type="match status" value="1"/>
</dbReference>
<feature type="domain" description="N-acetyltransferase" evidence="4">
    <location>
        <begin position="30"/>
        <end position="181"/>
    </location>
</feature>
<name>A0A448BH93_PSEFL</name>
<dbReference type="SUPFAM" id="SSF55729">
    <property type="entry name" value="Acyl-CoA N-acyltransferases (Nat)"/>
    <property type="match status" value="1"/>
</dbReference>
<keyword evidence="2" id="KW-0012">Acyltransferase</keyword>
<dbReference type="InterPro" id="IPR000182">
    <property type="entry name" value="GNAT_dom"/>
</dbReference>
<dbReference type="PROSITE" id="PS51186">
    <property type="entry name" value="GNAT"/>
    <property type="match status" value="1"/>
</dbReference>
<dbReference type="AlphaFoldDB" id="A0A448BH93"/>
<accession>A0A448BH93</accession>
<gene>
    <name evidence="5" type="ORF">NCTC10783_00520</name>
</gene>
<dbReference type="EMBL" id="LR134300">
    <property type="protein sequence ID" value="VEE44706.1"/>
    <property type="molecule type" value="Genomic_DNA"/>
</dbReference>
<evidence type="ECO:0000313" key="5">
    <source>
        <dbReference type="EMBL" id="VEE44706.1"/>
    </source>
</evidence>
<dbReference type="InterPro" id="IPR016181">
    <property type="entry name" value="Acyl_CoA_acyltransferase"/>
</dbReference>
<dbReference type="InterPro" id="IPR050832">
    <property type="entry name" value="Bact_Acetyltransf"/>
</dbReference>
<dbReference type="CDD" id="cd04301">
    <property type="entry name" value="NAT_SF"/>
    <property type="match status" value="1"/>
</dbReference>
<organism evidence="5 6">
    <name type="scientific">Pseudomonas fluorescens</name>
    <dbReference type="NCBI Taxonomy" id="294"/>
    <lineage>
        <taxon>Bacteria</taxon>
        <taxon>Pseudomonadati</taxon>
        <taxon>Pseudomonadota</taxon>
        <taxon>Gammaproteobacteria</taxon>
        <taxon>Pseudomonadales</taxon>
        <taxon>Pseudomonadaceae</taxon>
        <taxon>Pseudomonas</taxon>
    </lineage>
</organism>
<evidence type="ECO:0000256" key="3">
    <source>
        <dbReference type="SAM" id="MobiDB-lite"/>
    </source>
</evidence>
<dbReference type="FunFam" id="3.40.630.30:FF:000144">
    <property type="entry name" value="Putatative acetyltransferase"/>
    <property type="match status" value="1"/>
</dbReference>
<keyword evidence="1 5" id="KW-0808">Transferase</keyword>
<reference evidence="5 6" key="1">
    <citation type="submission" date="2018-12" db="EMBL/GenBank/DDBJ databases">
        <authorList>
            <consortium name="Pathogen Informatics"/>
        </authorList>
    </citation>
    <scope>NUCLEOTIDE SEQUENCE [LARGE SCALE GENOMIC DNA]</scope>
    <source>
        <strain evidence="5 6">NCTC10783</strain>
    </source>
</reference>
<evidence type="ECO:0000259" key="4">
    <source>
        <dbReference type="PROSITE" id="PS51186"/>
    </source>
</evidence>
<sequence>MNQTVAIPAAQDLPDAPRQPRIPDSPFASFDVRIASEHDAPRLSLLLQQLGSADPRPDPALLAIQLQRPRGDRVTLVAERGERLLGTCTLHLIEHLAHDFARSAILEDMVVDRHARGQGVGRELIGRAVERARSWGCYKLALSSHQDRETAQRFYAALGFTSHGVSLALQLGGHHHAFCNR</sequence>
<proteinExistence type="predicted"/>
<evidence type="ECO:0000256" key="2">
    <source>
        <dbReference type="ARBA" id="ARBA00023315"/>
    </source>
</evidence>
<dbReference type="Gene3D" id="3.40.630.30">
    <property type="match status" value="1"/>
</dbReference>
<dbReference type="PANTHER" id="PTHR43877:SF1">
    <property type="entry name" value="ACETYLTRANSFERASE"/>
    <property type="match status" value="1"/>
</dbReference>
<dbReference type="Proteomes" id="UP000278078">
    <property type="component" value="Chromosome"/>
</dbReference>
<evidence type="ECO:0000256" key="1">
    <source>
        <dbReference type="ARBA" id="ARBA00022679"/>
    </source>
</evidence>